<proteinExistence type="predicted"/>
<feature type="transmembrane region" description="Helical" evidence="5">
    <location>
        <begin position="188"/>
        <end position="214"/>
    </location>
</feature>
<keyword evidence="4 5" id="KW-0472">Membrane</keyword>
<dbReference type="Pfam" id="PF04193">
    <property type="entry name" value="PQ-loop"/>
    <property type="match status" value="2"/>
</dbReference>
<dbReference type="OrthoDB" id="407617at2759"/>
<dbReference type="AlphaFoldDB" id="A0A9P9DA41"/>
<dbReference type="PANTHER" id="PTHR16201:SF37">
    <property type="entry name" value="PQ-LOOP REPEAT-CONTAINING PROTEIN"/>
    <property type="match status" value="1"/>
</dbReference>
<dbReference type="GO" id="GO:0016020">
    <property type="term" value="C:membrane"/>
    <property type="evidence" value="ECO:0007669"/>
    <property type="project" value="UniProtKB-SubCell"/>
</dbReference>
<evidence type="ECO:0000256" key="2">
    <source>
        <dbReference type="ARBA" id="ARBA00022692"/>
    </source>
</evidence>
<name>A0A9P9DA41_9PLEO</name>
<evidence type="ECO:0000256" key="5">
    <source>
        <dbReference type="SAM" id="Phobius"/>
    </source>
</evidence>
<comment type="caution">
    <text evidence="6">The sequence shown here is derived from an EMBL/GenBank/DDBJ whole genome shotgun (WGS) entry which is preliminary data.</text>
</comment>
<evidence type="ECO:0000256" key="4">
    <source>
        <dbReference type="ARBA" id="ARBA00023136"/>
    </source>
</evidence>
<keyword evidence="3 5" id="KW-1133">Transmembrane helix</keyword>
<dbReference type="InterPro" id="IPR051415">
    <property type="entry name" value="LAAT-1"/>
</dbReference>
<feature type="transmembrane region" description="Helical" evidence="5">
    <location>
        <begin position="126"/>
        <end position="149"/>
    </location>
</feature>
<feature type="transmembrane region" description="Helical" evidence="5">
    <location>
        <begin position="6"/>
        <end position="30"/>
    </location>
</feature>
<protein>
    <submittedName>
        <fullName evidence="6">PQ loop repeat-domain-containing protein</fullName>
    </submittedName>
</protein>
<keyword evidence="2 5" id="KW-0812">Transmembrane</keyword>
<feature type="transmembrane region" description="Helical" evidence="5">
    <location>
        <begin position="99"/>
        <end position="120"/>
    </location>
</feature>
<evidence type="ECO:0000313" key="6">
    <source>
        <dbReference type="EMBL" id="KAH7115199.1"/>
    </source>
</evidence>
<evidence type="ECO:0000313" key="7">
    <source>
        <dbReference type="Proteomes" id="UP000700596"/>
    </source>
</evidence>
<dbReference type="Proteomes" id="UP000700596">
    <property type="component" value="Unassembled WGS sequence"/>
</dbReference>
<dbReference type="InterPro" id="IPR006603">
    <property type="entry name" value="PQ-loop_rpt"/>
</dbReference>
<sequence>MDVPVAANVLGTLGAVCWSIQLIPQIVVNYRRHNSIGLQPTMMMLWAWAGVPLGVYNIVENYNIALRIQPQILTFLSLVTWIQCYYYERKWSVLRSLAVVIPIAAFMGGLQAGLIAALRIAKDRHLQWPLTLMAVLSAALLAAGVLRHYWDIYVHRTVRGISFLFVGIDAAGDVFSLVSVVFQPKLDILGLIIYGTELVLWIGVFACGGYYNLVPWLRKRLEKRKGTRTGSFVLPSHPDINQGDGAEHRTVEPVTLHDLPSSTSVFRTTSGELDVVRERNSTARRSDSERA</sequence>
<evidence type="ECO:0000256" key="3">
    <source>
        <dbReference type="ARBA" id="ARBA00022989"/>
    </source>
</evidence>
<dbReference type="PANTHER" id="PTHR16201">
    <property type="entry name" value="SEVEN TRANSMEMBRANE PROTEIN 1-RELATED"/>
    <property type="match status" value="1"/>
</dbReference>
<comment type="subcellular location">
    <subcellularLocation>
        <location evidence="1">Membrane</location>
        <topology evidence="1">Multi-pass membrane protein</topology>
    </subcellularLocation>
</comment>
<keyword evidence="7" id="KW-1185">Reference proteome</keyword>
<dbReference type="Gene3D" id="1.20.1280.290">
    <property type="match status" value="1"/>
</dbReference>
<evidence type="ECO:0000256" key="1">
    <source>
        <dbReference type="ARBA" id="ARBA00004141"/>
    </source>
</evidence>
<reference evidence="6" key="1">
    <citation type="journal article" date="2021" name="Nat. Commun.">
        <title>Genetic determinants of endophytism in the Arabidopsis root mycobiome.</title>
        <authorList>
            <person name="Mesny F."/>
            <person name="Miyauchi S."/>
            <person name="Thiergart T."/>
            <person name="Pickel B."/>
            <person name="Atanasova L."/>
            <person name="Karlsson M."/>
            <person name="Huettel B."/>
            <person name="Barry K.W."/>
            <person name="Haridas S."/>
            <person name="Chen C."/>
            <person name="Bauer D."/>
            <person name="Andreopoulos W."/>
            <person name="Pangilinan J."/>
            <person name="LaButti K."/>
            <person name="Riley R."/>
            <person name="Lipzen A."/>
            <person name="Clum A."/>
            <person name="Drula E."/>
            <person name="Henrissat B."/>
            <person name="Kohler A."/>
            <person name="Grigoriev I.V."/>
            <person name="Martin F.M."/>
            <person name="Hacquard S."/>
        </authorList>
    </citation>
    <scope>NUCLEOTIDE SEQUENCE</scope>
    <source>
        <strain evidence="6">MPI-CAGE-CH-0243</strain>
    </source>
</reference>
<organism evidence="6 7">
    <name type="scientific">Dendryphion nanum</name>
    <dbReference type="NCBI Taxonomy" id="256645"/>
    <lineage>
        <taxon>Eukaryota</taxon>
        <taxon>Fungi</taxon>
        <taxon>Dikarya</taxon>
        <taxon>Ascomycota</taxon>
        <taxon>Pezizomycotina</taxon>
        <taxon>Dothideomycetes</taxon>
        <taxon>Pleosporomycetidae</taxon>
        <taxon>Pleosporales</taxon>
        <taxon>Torulaceae</taxon>
        <taxon>Dendryphion</taxon>
    </lineage>
</organism>
<dbReference type="EMBL" id="JAGMWT010000016">
    <property type="protein sequence ID" value="KAH7115199.1"/>
    <property type="molecule type" value="Genomic_DNA"/>
</dbReference>
<accession>A0A9P9DA41</accession>
<feature type="transmembrane region" description="Helical" evidence="5">
    <location>
        <begin position="161"/>
        <end position="182"/>
    </location>
</feature>
<gene>
    <name evidence="6" type="ORF">B0J11DRAFT_584502</name>
</gene>
<feature type="transmembrane region" description="Helical" evidence="5">
    <location>
        <begin position="42"/>
        <end position="59"/>
    </location>
</feature>